<feature type="transmembrane region" description="Helical" evidence="6">
    <location>
        <begin position="220"/>
        <end position="241"/>
    </location>
</feature>
<evidence type="ECO:0000256" key="2">
    <source>
        <dbReference type="ARBA" id="ARBA00010992"/>
    </source>
</evidence>
<keyword evidence="9" id="KW-1185">Reference proteome</keyword>
<protein>
    <recommendedName>
        <fullName evidence="7">Major facilitator superfamily (MFS) profile domain-containing protein</fullName>
    </recommendedName>
</protein>
<keyword evidence="4 6" id="KW-1133">Transmembrane helix</keyword>
<feature type="transmembrane region" description="Helical" evidence="6">
    <location>
        <begin position="404"/>
        <end position="424"/>
    </location>
</feature>
<feature type="domain" description="Major facilitator superfamily (MFS) profile" evidence="7">
    <location>
        <begin position="53"/>
        <end position="493"/>
    </location>
</feature>
<feature type="transmembrane region" description="Helical" evidence="6">
    <location>
        <begin position="100"/>
        <end position="119"/>
    </location>
</feature>
<dbReference type="InterPro" id="IPR005828">
    <property type="entry name" value="MFS_sugar_transport-like"/>
</dbReference>
<dbReference type="SUPFAM" id="SSF103473">
    <property type="entry name" value="MFS general substrate transporter"/>
    <property type="match status" value="1"/>
</dbReference>
<organism evidence="8 9">
    <name type="scientific">Penicilliopsis zonata CBS 506.65</name>
    <dbReference type="NCBI Taxonomy" id="1073090"/>
    <lineage>
        <taxon>Eukaryota</taxon>
        <taxon>Fungi</taxon>
        <taxon>Dikarya</taxon>
        <taxon>Ascomycota</taxon>
        <taxon>Pezizomycotina</taxon>
        <taxon>Eurotiomycetes</taxon>
        <taxon>Eurotiomycetidae</taxon>
        <taxon>Eurotiales</taxon>
        <taxon>Aspergillaceae</taxon>
        <taxon>Penicilliopsis</taxon>
    </lineage>
</organism>
<dbReference type="RefSeq" id="XP_022582547.1">
    <property type="nucleotide sequence ID" value="XM_022722813.1"/>
</dbReference>
<reference evidence="9" key="1">
    <citation type="journal article" date="2017" name="Genome Biol.">
        <title>Comparative genomics reveals high biological diversity and specific adaptations in the industrially and medically important fungal genus Aspergillus.</title>
        <authorList>
            <person name="de Vries R.P."/>
            <person name="Riley R."/>
            <person name="Wiebenga A."/>
            <person name="Aguilar-Osorio G."/>
            <person name="Amillis S."/>
            <person name="Uchima C.A."/>
            <person name="Anderluh G."/>
            <person name="Asadollahi M."/>
            <person name="Askin M."/>
            <person name="Barry K."/>
            <person name="Battaglia E."/>
            <person name="Bayram O."/>
            <person name="Benocci T."/>
            <person name="Braus-Stromeyer S.A."/>
            <person name="Caldana C."/>
            <person name="Canovas D."/>
            <person name="Cerqueira G.C."/>
            <person name="Chen F."/>
            <person name="Chen W."/>
            <person name="Choi C."/>
            <person name="Clum A."/>
            <person name="Dos Santos R.A."/>
            <person name="Damasio A.R."/>
            <person name="Diallinas G."/>
            <person name="Emri T."/>
            <person name="Fekete E."/>
            <person name="Flipphi M."/>
            <person name="Freyberg S."/>
            <person name="Gallo A."/>
            <person name="Gournas C."/>
            <person name="Habgood R."/>
            <person name="Hainaut M."/>
            <person name="Harispe M.L."/>
            <person name="Henrissat B."/>
            <person name="Hilden K.S."/>
            <person name="Hope R."/>
            <person name="Hossain A."/>
            <person name="Karabika E."/>
            <person name="Karaffa L."/>
            <person name="Karanyi Z."/>
            <person name="Krasevec N."/>
            <person name="Kuo A."/>
            <person name="Kusch H."/>
            <person name="LaButti K."/>
            <person name="Lagendijk E.L."/>
            <person name="Lapidus A."/>
            <person name="Levasseur A."/>
            <person name="Lindquist E."/>
            <person name="Lipzen A."/>
            <person name="Logrieco A.F."/>
            <person name="MacCabe A."/>
            <person name="Maekelae M.R."/>
            <person name="Malavazi I."/>
            <person name="Melin P."/>
            <person name="Meyer V."/>
            <person name="Mielnichuk N."/>
            <person name="Miskei M."/>
            <person name="Molnar A.P."/>
            <person name="Mule G."/>
            <person name="Ngan C.Y."/>
            <person name="Orejas M."/>
            <person name="Orosz E."/>
            <person name="Ouedraogo J.P."/>
            <person name="Overkamp K.M."/>
            <person name="Park H.-S."/>
            <person name="Perrone G."/>
            <person name="Piumi F."/>
            <person name="Punt P.J."/>
            <person name="Ram A.F."/>
            <person name="Ramon A."/>
            <person name="Rauscher S."/>
            <person name="Record E."/>
            <person name="Riano-Pachon D.M."/>
            <person name="Robert V."/>
            <person name="Roehrig J."/>
            <person name="Ruller R."/>
            <person name="Salamov A."/>
            <person name="Salih N.S."/>
            <person name="Samson R.A."/>
            <person name="Sandor E."/>
            <person name="Sanguinetti M."/>
            <person name="Schuetze T."/>
            <person name="Sepcic K."/>
            <person name="Shelest E."/>
            <person name="Sherlock G."/>
            <person name="Sophianopoulou V."/>
            <person name="Squina F.M."/>
            <person name="Sun H."/>
            <person name="Susca A."/>
            <person name="Todd R.B."/>
            <person name="Tsang A."/>
            <person name="Unkles S.E."/>
            <person name="van de Wiele N."/>
            <person name="van Rossen-Uffink D."/>
            <person name="Oliveira J.V."/>
            <person name="Vesth T.C."/>
            <person name="Visser J."/>
            <person name="Yu J.-H."/>
            <person name="Zhou M."/>
            <person name="Andersen M.R."/>
            <person name="Archer D.B."/>
            <person name="Baker S.E."/>
            <person name="Benoit I."/>
            <person name="Brakhage A.A."/>
            <person name="Braus G.H."/>
            <person name="Fischer R."/>
            <person name="Frisvad J.C."/>
            <person name="Goldman G.H."/>
            <person name="Houbraken J."/>
            <person name="Oakley B."/>
            <person name="Pocsi I."/>
            <person name="Scazzocchio C."/>
            <person name="Seiboth B."/>
            <person name="vanKuyk P.A."/>
            <person name="Wortman J."/>
            <person name="Dyer P.S."/>
            <person name="Grigoriev I.V."/>
        </authorList>
    </citation>
    <scope>NUCLEOTIDE SEQUENCE [LARGE SCALE GENOMIC DNA]</scope>
    <source>
        <strain evidence="9">CBS 506.65</strain>
    </source>
</reference>
<evidence type="ECO:0000259" key="7">
    <source>
        <dbReference type="PROSITE" id="PS50850"/>
    </source>
</evidence>
<dbReference type="Pfam" id="PF00083">
    <property type="entry name" value="Sugar_tr"/>
    <property type="match status" value="1"/>
</dbReference>
<evidence type="ECO:0000313" key="9">
    <source>
        <dbReference type="Proteomes" id="UP000184188"/>
    </source>
</evidence>
<dbReference type="GeneID" id="34609278"/>
<dbReference type="Proteomes" id="UP000184188">
    <property type="component" value="Unassembled WGS sequence"/>
</dbReference>
<dbReference type="AlphaFoldDB" id="A0A1L9SLV7"/>
<keyword evidence="3 6" id="KW-0812">Transmembrane</keyword>
<feature type="transmembrane region" description="Helical" evidence="6">
    <location>
        <begin position="50"/>
        <end position="80"/>
    </location>
</feature>
<evidence type="ECO:0000256" key="1">
    <source>
        <dbReference type="ARBA" id="ARBA00004141"/>
    </source>
</evidence>
<comment type="subcellular location">
    <subcellularLocation>
        <location evidence="1">Membrane</location>
        <topology evidence="1">Multi-pass membrane protein</topology>
    </subcellularLocation>
</comment>
<dbReference type="PROSITE" id="PS50850">
    <property type="entry name" value="MFS"/>
    <property type="match status" value="1"/>
</dbReference>
<feature type="transmembrane region" description="Helical" evidence="6">
    <location>
        <begin position="436"/>
        <end position="458"/>
    </location>
</feature>
<evidence type="ECO:0000256" key="5">
    <source>
        <dbReference type="ARBA" id="ARBA00023136"/>
    </source>
</evidence>
<dbReference type="InterPro" id="IPR020846">
    <property type="entry name" value="MFS_dom"/>
</dbReference>
<gene>
    <name evidence="8" type="ORF">ASPZODRAFT_131684</name>
</gene>
<evidence type="ECO:0000256" key="4">
    <source>
        <dbReference type="ARBA" id="ARBA00022989"/>
    </source>
</evidence>
<feature type="transmembrane region" description="Helical" evidence="6">
    <location>
        <begin position="131"/>
        <end position="148"/>
    </location>
</feature>
<dbReference type="FunFam" id="1.20.1250.20:FF:000078">
    <property type="entry name" value="MFS maltose transporter, putative"/>
    <property type="match status" value="1"/>
</dbReference>
<proteinExistence type="inferred from homology"/>
<dbReference type="GO" id="GO:0005351">
    <property type="term" value="F:carbohydrate:proton symporter activity"/>
    <property type="evidence" value="ECO:0007669"/>
    <property type="project" value="TreeGrafter"/>
</dbReference>
<evidence type="ECO:0000313" key="8">
    <source>
        <dbReference type="EMBL" id="OJJ48037.1"/>
    </source>
</evidence>
<dbReference type="VEuPathDB" id="FungiDB:ASPZODRAFT_131684"/>
<feature type="transmembrane region" description="Helical" evidence="6">
    <location>
        <begin position="346"/>
        <end position="365"/>
    </location>
</feature>
<comment type="similarity">
    <text evidence="2">Belongs to the major facilitator superfamily. Sugar transporter (TC 2.A.1.1) family.</text>
</comment>
<dbReference type="InterPro" id="IPR036259">
    <property type="entry name" value="MFS_trans_sf"/>
</dbReference>
<dbReference type="Gene3D" id="1.20.1250.20">
    <property type="entry name" value="MFS general substrate transporter like domains"/>
    <property type="match status" value="1"/>
</dbReference>
<name>A0A1L9SLV7_9EURO</name>
<dbReference type="OrthoDB" id="6612291at2759"/>
<dbReference type="PANTHER" id="PTHR48022">
    <property type="entry name" value="PLASTIDIC GLUCOSE TRANSPORTER 4"/>
    <property type="match status" value="1"/>
</dbReference>
<evidence type="ECO:0000256" key="3">
    <source>
        <dbReference type="ARBA" id="ARBA00022692"/>
    </source>
</evidence>
<feature type="transmembrane region" description="Helical" evidence="6">
    <location>
        <begin position="372"/>
        <end position="392"/>
    </location>
</feature>
<evidence type="ECO:0000256" key="6">
    <source>
        <dbReference type="SAM" id="Phobius"/>
    </source>
</evidence>
<dbReference type="PANTHER" id="PTHR48022:SF22">
    <property type="entry name" value="MAJOR FACILITATOR SUPERFAMILY (MFS) PROFILE DOMAIN-CONTAINING PROTEIN"/>
    <property type="match status" value="1"/>
</dbReference>
<accession>A0A1L9SLV7</accession>
<feature type="transmembrane region" description="Helical" evidence="6">
    <location>
        <begin position="470"/>
        <end position="489"/>
    </location>
</feature>
<sequence>MTKVEDPQVERVENAGAKLRPELDEMQGRAIQQQEHNRGYLETLRRDPKLLFWIGVMLWALIVRGFEGTAAGTVISIPAFKERFGKYEASTGSYYIETSWQSALSGGGNASAIAGAWIASFLSDVIGLKPVLIGAAALNIASVGIEFATTSVQMFFAGKVVNYVAIGALLNLCTAYVAEISPLAIRASVIGFCNLSQCIGPFIAALMAYRTEKWTTDWSWKSLICTQWGFGVVAFIALLFMPESPVYLVKKGQLAAARQSLGRLYSDPQDADGHLVRIQLTLEEAETQNTGSYLECFRGTNRRRTLIAIMCFLAEGMSGLGFVSSYGALMYEYLGISSSKSFRIQIGAQILSMSGATISFLVGDLYGRRPMYLGGCVCLCILLLCMGISGSVNTAAATTASVGFYAMFNFFYNAGVGSNVYAIAGEVPTSALRTKTIAIAITCSSASNTMWSFTAPYMFNPGYGDLKARIGFVFGSFMFIWAILGFLFVPETRLRTYEELDELFMNHVPAREFRKYVTVAETRAAEAFTIEHKSKAIELEEECV</sequence>
<dbReference type="GO" id="GO:0016020">
    <property type="term" value="C:membrane"/>
    <property type="evidence" value="ECO:0007669"/>
    <property type="project" value="UniProtKB-SubCell"/>
</dbReference>
<dbReference type="EMBL" id="KV878340">
    <property type="protein sequence ID" value="OJJ48037.1"/>
    <property type="molecule type" value="Genomic_DNA"/>
</dbReference>
<feature type="transmembrane region" description="Helical" evidence="6">
    <location>
        <begin position="160"/>
        <end position="177"/>
    </location>
</feature>
<feature type="transmembrane region" description="Helical" evidence="6">
    <location>
        <begin position="306"/>
        <end position="326"/>
    </location>
</feature>
<keyword evidence="5 6" id="KW-0472">Membrane</keyword>
<feature type="transmembrane region" description="Helical" evidence="6">
    <location>
        <begin position="189"/>
        <end position="208"/>
    </location>
</feature>
<dbReference type="InterPro" id="IPR050360">
    <property type="entry name" value="MFS_Sugar_Transporters"/>
</dbReference>